<evidence type="ECO:0000313" key="2">
    <source>
        <dbReference type="EMBL" id="KAL2653512.1"/>
    </source>
</evidence>
<evidence type="ECO:0000313" key="3">
    <source>
        <dbReference type="Proteomes" id="UP001605036"/>
    </source>
</evidence>
<feature type="compositionally biased region" description="Polar residues" evidence="1">
    <location>
        <begin position="103"/>
        <end position="112"/>
    </location>
</feature>
<feature type="region of interest" description="Disordered" evidence="1">
    <location>
        <begin position="29"/>
        <end position="140"/>
    </location>
</feature>
<name>A0ABD1ZR55_9MARC</name>
<sequence length="140" mass="16106">MVDFNRQYTCNKRTTARQTPDIMTMTGASKGMRQKRNVQEWTAGPGPMDHRVATEWEPSRTRGTRTTGTTKWERRLGRLRADGSIGSHQSRAGRKNEDAPRPSTMTKDSMSATPGRGQKSCEMPIKWKRQKTRLRQIDRR</sequence>
<dbReference type="AlphaFoldDB" id="A0ABD1ZR55"/>
<reference evidence="2 3" key="1">
    <citation type="submission" date="2024-09" db="EMBL/GenBank/DDBJ databases">
        <title>Chromosome-scale assembly of Riccia fluitans.</title>
        <authorList>
            <person name="Paukszto L."/>
            <person name="Sawicki J."/>
            <person name="Karawczyk K."/>
            <person name="Piernik-Szablinska J."/>
            <person name="Szczecinska M."/>
            <person name="Mazdziarz M."/>
        </authorList>
    </citation>
    <scope>NUCLEOTIDE SEQUENCE [LARGE SCALE GENOMIC DNA]</scope>
    <source>
        <strain evidence="2">Rf_01</strain>
        <tissue evidence="2">Aerial parts of the thallus</tissue>
    </source>
</reference>
<feature type="compositionally biased region" description="Basic and acidic residues" evidence="1">
    <location>
        <begin position="71"/>
        <end position="81"/>
    </location>
</feature>
<comment type="caution">
    <text evidence="2">The sequence shown here is derived from an EMBL/GenBank/DDBJ whole genome shotgun (WGS) entry which is preliminary data.</text>
</comment>
<accession>A0ABD1ZR55</accession>
<feature type="compositionally biased region" description="Basic and acidic residues" evidence="1">
    <location>
        <begin position="48"/>
        <end position="60"/>
    </location>
</feature>
<organism evidence="2 3">
    <name type="scientific">Riccia fluitans</name>
    <dbReference type="NCBI Taxonomy" id="41844"/>
    <lineage>
        <taxon>Eukaryota</taxon>
        <taxon>Viridiplantae</taxon>
        <taxon>Streptophyta</taxon>
        <taxon>Embryophyta</taxon>
        <taxon>Marchantiophyta</taxon>
        <taxon>Marchantiopsida</taxon>
        <taxon>Marchantiidae</taxon>
        <taxon>Marchantiales</taxon>
        <taxon>Ricciaceae</taxon>
        <taxon>Riccia</taxon>
    </lineage>
</organism>
<proteinExistence type="predicted"/>
<protein>
    <submittedName>
        <fullName evidence="2">Uncharacterized protein</fullName>
    </submittedName>
</protein>
<gene>
    <name evidence="2" type="ORF">R1flu_021640</name>
</gene>
<dbReference type="Proteomes" id="UP001605036">
    <property type="component" value="Unassembled WGS sequence"/>
</dbReference>
<keyword evidence="3" id="KW-1185">Reference proteome</keyword>
<evidence type="ECO:0000256" key="1">
    <source>
        <dbReference type="SAM" id="MobiDB-lite"/>
    </source>
</evidence>
<dbReference type="EMBL" id="JBHFFA010000001">
    <property type="protein sequence ID" value="KAL2653512.1"/>
    <property type="molecule type" value="Genomic_DNA"/>
</dbReference>